<feature type="transmembrane region" description="Helical" evidence="2">
    <location>
        <begin position="12"/>
        <end position="34"/>
    </location>
</feature>
<reference evidence="3 4" key="1">
    <citation type="submission" date="2019-03" db="EMBL/GenBank/DDBJ databases">
        <title>Draft genome sequences of novel Actinobacteria.</title>
        <authorList>
            <person name="Sahin N."/>
            <person name="Ay H."/>
            <person name="Saygin H."/>
        </authorList>
    </citation>
    <scope>NUCLEOTIDE SEQUENCE [LARGE SCALE GENOMIC DNA]</scope>
    <source>
        <strain evidence="3 4">DSM 45347</strain>
    </source>
</reference>
<gene>
    <name evidence="3" type="ORF">E1284_35455</name>
</gene>
<evidence type="ECO:0000256" key="1">
    <source>
        <dbReference type="SAM" id="MobiDB-lite"/>
    </source>
</evidence>
<proteinExistence type="predicted"/>
<feature type="transmembrane region" description="Helical" evidence="2">
    <location>
        <begin position="173"/>
        <end position="194"/>
    </location>
</feature>
<sequence>MSQGMPRKLPDLSTTQLIASAVATAVAALGASYLGVYGTIIGAALMSVISTAGSAVGKHYLDQGRDQIKELTHLQSAVRRRTAAEGAADEATSADPTRTAVWSGDPNATRFDAPFGDPNATRLDPFGDPGATRLDPVDAVAGSLAEEAGEDAVREVVRRTAWQSTVRWARAHWVKLAVSSAAVFAIVIGGITAYEAATGEPIGGGGERGLTVTSVLDGGGRQPGGTPSQNPSDGPTEPGTTPSGTPADGTPSTEPTTPAPQPTDGPTGQPTQQPTTTVPTAPETTAPTDGPQDGGQNGGTGGGGGQGGEGVQPPQTPAG</sequence>
<evidence type="ECO:0000313" key="4">
    <source>
        <dbReference type="Proteomes" id="UP000295431"/>
    </source>
</evidence>
<dbReference type="EMBL" id="SMJW01000303">
    <property type="protein sequence ID" value="TDC05439.1"/>
    <property type="molecule type" value="Genomic_DNA"/>
</dbReference>
<accession>A0A4R4N9C6</accession>
<keyword evidence="2" id="KW-0472">Membrane</keyword>
<feature type="compositionally biased region" description="Low complexity" evidence="1">
    <location>
        <begin position="234"/>
        <end position="246"/>
    </location>
</feature>
<keyword evidence="2" id="KW-1133">Transmembrane helix</keyword>
<keyword evidence="4" id="KW-1185">Reference proteome</keyword>
<evidence type="ECO:0000313" key="3">
    <source>
        <dbReference type="EMBL" id="TDC05439.1"/>
    </source>
</evidence>
<comment type="caution">
    <text evidence="3">The sequence shown here is derived from an EMBL/GenBank/DDBJ whole genome shotgun (WGS) entry which is preliminary data.</text>
</comment>
<feature type="region of interest" description="Disordered" evidence="1">
    <location>
        <begin position="84"/>
        <end position="106"/>
    </location>
</feature>
<feature type="compositionally biased region" description="Low complexity" evidence="1">
    <location>
        <begin position="264"/>
        <end position="291"/>
    </location>
</feature>
<feature type="region of interest" description="Disordered" evidence="1">
    <location>
        <begin position="199"/>
        <end position="319"/>
    </location>
</feature>
<dbReference type="AlphaFoldDB" id="A0A4R4N9C6"/>
<dbReference type="OrthoDB" id="3481735at2"/>
<name>A0A4R4N9C6_9ACTN</name>
<evidence type="ECO:0000256" key="2">
    <source>
        <dbReference type="SAM" id="Phobius"/>
    </source>
</evidence>
<organism evidence="3 4">
    <name type="scientific">Actinomadura bangladeshensis</name>
    <dbReference type="NCBI Taxonomy" id="453573"/>
    <lineage>
        <taxon>Bacteria</taxon>
        <taxon>Bacillati</taxon>
        <taxon>Actinomycetota</taxon>
        <taxon>Actinomycetes</taxon>
        <taxon>Streptosporangiales</taxon>
        <taxon>Thermomonosporaceae</taxon>
        <taxon>Actinomadura</taxon>
    </lineage>
</organism>
<dbReference type="Proteomes" id="UP000295431">
    <property type="component" value="Unassembled WGS sequence"/>
</dbReference>
<dbReference type="RefSeq" id="WP_131944534.1">
    <property type="nucleotide sequence ID" value="NZ_BAAAMX010000006.1"/>
</dbReference>
<feature type="compositionally biased region" description="Low complexity" evidence="1">
    <location>
        <begin position="84"/>
        <end position="95"/>
    </location>
</feature>
<feature type="compositionally biased region" description="Gly residues" evidence="1">
    <location>
        <begin position="292"/>
        <end position="310"/>
    </location>
</feature>
<keyword evidence="2" id="KW-0812">Transmembrane</keyword>
<protein>
    <submittedName>
        <fullName evidence="3">Uncharacterized protein</fullName>
    </submittedName>
</protein>